<comment type="caution">
    <text evidence="1">The sequence shown here is derived from an EMBL/GenBank/DDBJ whole genome shotgun (WGS) entry which is preliminary data.</text>
</comment>
<dbReference type="InterPro" id="IPR052018">
    <property type="entry name" value="PHP_domain"/>
</dbReference>
<proteinExistence type="predicted"/>
<dbReference type="SUPFAM" id="SSF89550">
    <property type="entry name" value="PHP domain-like"/>
    <property type="match status" value="1"/>
</dbReference>
<dbReference type="InterPro" id="IPR016195">
    <property type="entry name" value="Pol/histidinol_Pase-like"/>
</dbReference>
<protein>
    <submittedName>
        <fullName evidence="1">PHP domain-containing protein</fullName>
    </submittedName>
</protein>
<dbReference type="PANTHER" id="PTHR42924">
    <property type="entry name" value="EXONUCLEASE"/>
    <property type="match status" value="1"/>
</dbReference>
<dbReference type="CDD" id="cd07438">
    <property type="entry name" value="PHP_HisPPase_AMP"/>
    <property type="match status" value="1"/>
</dbReference>
<dbReference type="GO" id="GO:0035312">
    <property type="term" value="F:5'-3' DNA exonuclease activity"/>
    <property type="evidence" value="ECO:0007669"/>
    <property type="project" value="TreeGrafter"/>
</dbReference>
<evidence type="ECO:0000313" key="2">
    <source>
        <dbReference type="Proteomes" id="UP000230886"/>
    </source>
</evidence>
<dbReference type="PANTHER" id="PTHR42924:SF3">
    <property type="entry name" value="POLYMERASE_HISTIDINOL PHOSPHATASE N-TERMINAL DOMAIN-CONTAINING PROTEIN"/>
    <property type="match status" value="1"/>
</dbReference>
<accession>A0A069JE26</accession>
<dbReference type="Gene3D" id="1.10.150.650">
    <property type="match status" value="1"/>
</dbReference>
<evidence type="ECO:0000313" key="1">
    <source>
        <dbReference type="EMBL" id="PCK25917.1"/>
    </source>
</evidence>
<accession>A0A2A5J9K7</accession>
<dbReference type="AlphaFoldDB" id="A0A069JE26"/>
<dbReference type="RefSeq" id="WP_042923377.1">
    <property type="nucleotide sequence ID" value="NZ_AP026691.1"/>
</dbReference>
<dbReference type="Proteomes" id="UP000230886">
    <property type="component" value="Unassembled WGS sequence"/>
</dbReference>
<gene>
    <name evidence="1" type="ORF">CHR55_18200</name>
</gene>
<dbReference type="EMBL" id="NOVD01000012">
    <property type="protein sequence ID" value="PCK25917.1"/>
    <property type="molecule type" value="Genomic_DNA"/>
</dbReference>
<dbReference type="Gene3D" id="3.20.20.140">
    <property type="entry name" value="Metal-dependent hydrolases"/>
    <property type="match status" value="1"/>
</dbReference>
<dbReference type="Pfam" id="PF02811">
    <property type="entry name" value="PHP"/>
    <property type="match status" value="1"/>
</dbReference>
<dbReference type="InterPro" id="IPR004013">
    <property type="entry name" value="PHP_dom"/>
</dbReference>
<dbReference type="InterPro" id="IPR003141">
    <property type="entry name" value="Pol/His_phosphatase_N"/>
</dbReference>
<sequence>MRIDLHTHSNASDGTDTPAALMRAAADAGLDVVAITDHDTTSGWAEAAQALPAGVSLVRGMEMSCEGRGERGWPVAVHLLAYLFDPTHPEFAKERERLRAERVERIRVMTTMMARDGLPVDPDQILADAGPSVGRPHVAAALMRAGVVSSISEAFSDLLSSRGRYDVPKYDTPLEYAVELVAAAGGVTVLAHGRARSRGGLLALDHIRDLADLGLGGLEVDHPDHRSDDRDVLRRLAVDLGLAVTGSSDYHGENKTIGLGDELTDEAEFDKLVSAATGVEVLGR</sequence>
<dbReference type="SMART" id="SM00481">
    <property type="entry name" value="POLIIIAc"/>
    <property type="match status" value="1"/>
</dbReference>
<name>A0A069JE26_RHOSG</name>
<reference evidence="1 2" key="1">
    <citation type="submission" date="2017-07" db="EMBL/GenBank/DDBJ databases">
        <title>Draft sequence of Rhodococcus enclensis 23b-28.</title>
        <authorList>
            <person name="Besaury L."/>
            <person name="Sancelme M."/>
            <person name="Amato P."/>
            <person name="Lallement A."/>
            <person name="Delort A.-M."/>
        </authorList>
    </citation>
    <scope>NUCLEOTIDE SEQUENCE [LARGE SCALE GENOMIC DNA]</scope>
    <source>
        <strain evidence="1 2">23b-28</strain>
    </source>
</reference>
<dbReference type="GO" id="GO:0004534">
    <property type="term" value="F:5'-3' RNA exonuclease activity"/>
    <property type="evidence" value="ECO:0007669"/>
    <property type="project" value="TreeGrafter"/>
</dbReference>
<organism evidence="1 2">
    <name type="scientific">Rhodococcus qingshengii</name>
    <dbReference type="NCBI Taxonomy" id="334542"/>
    <lineage>
        <taxon>Bacteria</taxon>
        <taxon>Bacillati</taxon>
        <taxon>Actinomycetota</taxon>
        <taxon>Actinomycetes</taxon>
        <taxon>Mycobacteriales</taxon>
        <taxon>Nocardiaceae</taxon>
        <taxon>Rhodococcus</taxon>
        <taxon>Rhodococcus erythropolis group</taxon>
    </lineage>
</organism>